<evidence type="ECO:0000313" key="2">
    <source>
        <dbReference type="Proteomes" id="UP000070376"/>
    </source>
</evidence>
<dbReference type="EMBL" id="LRPN01000032">
    <property type="protein sequence ID" value="KWZ84184.1"/>
    <property type="molecule type" value="Genomic_DNA"/>
</dbReference>
<proteinExistence type="predicted"/>
<gene>
    <name evidence="1" type="ORF">HMPREF3213_00973</name>
</gene>
<dbReference type="PATRIC" id="fig|1398.22.peg.982"/>
<name>A0A133KX54_HEYCO</name>
<protein>
    <submittedName>
        <fullName evidence="1">Uncharacterized protein</fullName>
    </submittedName>
</protein>
<accession>A0A133KX54</accession>
<sequence length="49" mass="5434">MGKKDFLPFCRIIRTRGSGKSKGVCGPKNRQEPHARRLEIPCVGPKNAV</sequence>
<reference evidence="2" key="1">
    <citation type="submission" date="2016-01" db="EMBL/GenBank/DDBJ databases">
        <authorList>
            <person name="Mitreva M."/>
            <person name="Pepin K.H."/>
            <person name="Mihindukulasuriya K.A."/>
            <person name="Fulton R."/>
            <person name="Fronick C."/>
            <person name="O'Laughlin M."/>
            <person name="Miner T."/>
            <person name="Herter B."/>
            <person name="Rosa B.A."/>
            <person name="Cordes M."/>
            <person name="Tomlinson C."/>
            <person name="Wollam A."/>
            <person name="Palsikar V.B."/>
            <person name="Mardis E.R."/>
            <person name="Wilson R.K."/>
        </authorList>
    </citation>
    <scope>NUCLEOTIDE SEQUENCE [LARGE SCALE GENOMIC DNA]</scope>
    <source>
        <strain evidence="2">GED7749B</strain>
    </source>
</reference>
<organism evidence="1 2">
    <name type="scientific">Heyndrickxia coagulans</name>
    <name type="common">Weizmannia coagulans</name>
    <dbReference type="NCBI Taxonomy" id="1398"/>
    <lineage>
        <taxon>Bacteria</taxon>
        <taxon>Bacillati</taxon>
        <taxon>Bacillota</taxon>
        <taxon>Bacilli</taxon>
        <taxon>Bacillales</taxon>
        <taxon>Bacillaceae</taxon>
        <taxon>Heyndrickxia</taxon>
    </lineage>
</organism>
<evidence type="ECO:0000313" key="1">
    <source>
        <dbReference type="EMBL" id="KWZ84184.1"/>
    </source>
</evidence>
<dbReference type="Proteomes" id="UP000070376">
    <property type="component" value="Unassembled WGS sequence"/>
</dbReference>
<dbReference type="AlphaFoldDB" id="A0A133KX54"/>
<comment type="caution">
    <text evidence="1">The sequence shown here is derived from an EMBL/GenBank/DDBJ whole genome shotgun (WGS) entry which is preliminary data.</text>
</comment>